<dbReference type="Proteomes" id="UP000199032">
    <property type="component" value="Unassembled WGS sequence"/>
</dbReference>
<evidence type="ECO:0000313" key="1">
    <source>
        <dbReference type="EMBL" id="CUS32177.1"/>
    </source>
</evidence>
<gene>
    <name evidence="1" type="ORF">COMA1_10482</name>
</gene>
<proteinExistence type="predicted"/>
<keyword evidence="2" id="KW-1185">Reference proteome</keyword>
<sequence length="43" mass="4831">MAGIGMSSLRLYDQFIRQFIRIVAGTAWGYLSKQRATDLNPLA</sequence>
<reference evidence="1 2" key="1">
    <citation type="submission" date="2015-10" db="EMBL/GenBank/DDBJ databases">
        <authorList>
            <person name="Gilbert D.G."/>
        </authorList>
    </citation>
    <scope>NUCLEOTIDE SEQUENCE [LARGE SCALE GENOMIC DNA]</scope>
    <source>
        <strain evidence="1">COMA1</strain>
    </source>
</reference>
<dbReference type="AlphaFoldDB" id="A0A0S4L3F1"/>
<dbReference type="EMBL" id="CZQA01000001">
    <property type="protein sequence ID" value="CUS32177.1"/>
    <property type="molecule type" value="Genomic_DNA"/>
</dbReference>
<accession>A0A0S4L3F1</accession>
<name>A0A0S4L3F1_9BACT</name>
<evidence type="ECO:0000313" key="2">
    <source>
        <dbReference type="Proteomes" id="UP000199032"/>
    </source>
</evidence>
<organism evidence="1 2">
    <name type="scientific">Candidatus Nitrospira nitrosa</name>
    <dbReference type="NCBI Taxonomy" id="1742972"/>
    <lineage>
        <taxon>Bacteria</taxon>
        <taxon>Pseudomonadati</taxon>
        <taxon>Nitrospirota</taxon>
        <taxon>Nitrospiria</taxon>
        <taxon>Nitrospirales</taxon>
        <taxon>Nitrospiraceae</taxon>
        <taxon>Nitrospira</taxon>
    </lineage>
</organism>
<protein>
    <submittedName>
        <fullName evidence="1">Uncharacterized protein</fullName>
    </submittedName>
</protein>